<reference evidence="1 2" key="1">
    <citation type="submission" date="2023-09" db="EMBL/GenBank/DDBJ databases">
        <title>Nesidiocoris tenuis whole genome shotgun sequence.</title>
        <authorList>
            <person name="Shibata T."/>
            <person name="Shimoda M."/>
            <person name="Kobayashi T."/>
            <person name="Uehara T."/>
        </authorList>
    </citation>
    <scope>NUCLEOTIDE SEQUENCE [LARGE SCALE GENOMIC DNA]</scope>
    <source>
        <strain evidence="1 2">Japan</strain>
    </source>
</reference>
<accession>A0ABN7AU97</accession>
<dbReference type="Pfam" id="PF14223">
    <property type="entry name" value="Retrotran_gag_2"/>
    <property type="match status" value="1"/>
</dbReference>
<name>A0ABN7AU97_9HEMI</name>
<protein>
    <recommendedName>
        <fullName evidence="3">DUF4219 domain-containing protein</fullName>
    </recommendedName>
</protein>
<proteinExistence type="predicted"/>
<evidence type="ECO:0000313" key="1">
    <source>
        <dbReference type="EMBL" id="BES95750.1"/>
    </source>
</evidence>
<keyword evidence="2" id="KW-1185">Reference proteome</keyword>
<organism evidence="1 2">
    <name type="scientific">Nesidiocoris tenuis</name>
    <dbReference type="NCBI Taxonomy" id="355587"/>
    <lineage>
        <taxon>Eukaryota</taxon>
        <taxon>Metazoa</taxon>
        <taxon>Ecdysozoa</taxon>
        <taxon>Arthropoda</taxon>
        <taxon>Hexapoda</taxon>
        <taxon>Insecta</taxon>
        <taxon>Pterygota</taxon>
        <taxon>Neoptera</taxon>
        <taxon>Paraneoptera</taxon>
        <taxon>Hemiptera</taxon>
        <taxon>Heteroptera</taxon>
        <taxon>Panheteroptera</taxon>
        <taxon>Cimicomorpha</taxon>
        <taxon>Miridae</taxon>
        <taxon>Dicyphina</taxon>
        <taxon>Nesidiocoris</taxon>
    </lineage>
</organism>
<evidence type="ECO:0008006" key="3">
    <source>
        <dbReference type="Google" id="ProtNLM"/>
    </source>
</evidence>
<evidence type="ECO:0000313" key="2">
    <source>
        <dbReference type="Proteomes" id="UP001307889"/>
    </source>
</evidence>
<dbReference type="Proteomes" id="UP001307889">
    <property type="component" value="Chromosome 6"/>
</dbReference>
<gene>
    <name evidence="1" type="ORF">NTJ_08559</name>
</gene>
<sequence length="116" mass="12918">MSSQTARIELLGKDNFDTWKLQVEAVLVKNDELDYVLGTKTRPATEDGGLAWDIADQKAKADLILSISPREVKQIKGCLTSNDVWVKLHSIFQSKGPARKASLLKQLILQKNEIIA</sequence>
<dbReference type="EMBL" id="AP028914">
    <property type="protein sequence ID" value="BES95750.1"/>
    <property type="molecule type" value="Genomic_DNA"/>
</dbReference>